<evidence type="ECO:0000313" key="3">
    <source>
        <dbReference type="EMBL" id="KYG64150.1"/>
    </source>
</evidence>
<comment type="caution">
    <text evidence="3">The sequence shown here is derived from an EMBL/GenBank/DDBJ whole genome shotgun (WGS) entry which is preliminary data.</text>
</comment>
<gene>
    <name evidence="3" type="ORF">AZI86_14125</name>
</gene>
<evidence type="ECO:0000259" key="2">
    <source>
        <dbReference type="SMART" id="SM00062"/>
    </source>
</evidence>
<name>A0A150WKD1_BDEBC</name>
<proteinExistence type="predicted"/>
<evidence type="ECO:0000313" key="4">
    <source>
        <dbReference type="Proteomes" id="UP000075320"/>
    </source>
</evidence>
<protein>
    <recommendedName>
        <fullName evidence="2">Solute-binding protein family 3/N-terminal domain-containing protein</fullName>
    </recommendedName>
</protein>
<feature type="domain" description="Solute-binding protein family 3/N-terminal" evidence="2">
    <location>
        <begin position="26"/>
        <end position="235"/>
    </location>
</feature>
<keyword evidence="1" id="KW-0732">Signal</keyword>
<dbReference type="PANTHER" id="PTHR35936">
    <property type="entry name" value="MEMBRANE-BOUND LYTIC MUREIN TRANSGLYCOSYLASE F"/>
    <property type="match status" value="1"/>
</dbReference>
<dbReference type="Proteomes" id="UP000075320">
    <property type="component" value="Unassembled WGS sequence"/>
</dbReference>
<dbReference type="Gene3D" id="3.40.190.10">
    <property type="entry name" value="Periplasmic binding protein-like II"/>
    <property type="match status" value="2"/>
</dbReference>
<organism evidence="3 4">
    <name type="scientific">Bdellovibrio bacteriovorus</name>
    <dbReference type="NCBI Taxonomy" id="959"/>
    <lineage>
        <taxon>Bacteria</taxon>
        <taxon>Pseudomonadati</taxon>
        <taxon>Bdellovibrionota</taxon>
        <taxon>Bdellovibrionia</taxon>
        <taxon>Bdellovibrionales</taxon>
        <taxon>Pseudobdellovibrionaceae</taxon>
        <taxon>Bdellovibrio</taxon>
    </lineage>
</organism>
<dbReference type="EMBL" id="LUKE01000003">
    <property type="protein sequence ID" value="KYG64150.1"/>
    <property type="molecule type" value="Genomic_DNA"/>
</dbReference>
<dbReference type="InterPro" id="IPR001638">
    <property type="entry name" value="Solute-binding_3/MltF_N"/>
</dbReference>
<reference evidence="3 4" key="1">
    <citation type="submission" date="2016-03" db="EMBL/GenBank/DDBJ databases">
        <authorList>
            <person name="Ploux O."/>
        </authorList>
    </citation>
    <scope>NUCLEOTIDE SEQUENCE [LARGE SCALE GENOMIC DNA]</scope>
    <source>
        <strain evidence="3 4">R0</strain>
    </source>
</reference>
<dbReference type="SUPFAM" id="SSF53850">
    <property type="entry name" value="Periplasmic binding protein-like II"/>
    <property type="match status" value="1"/>
</dbReference>
<dbReference type="PANTHER" id="PTHR35936:SF6">
    <property type="entry name" value="AMINO ACID ABC TRANSPORTER SUBSTRATE-BINDING PAAT FAMILY PROTEIN"/>
    <property type="match status" value="1"/>
</dbReference>
<dbReference type="SMART" id="SM00062">
    <property type="entry name" value="PBPb"/>
    <property type="match status" value="1"/>
</dbReference>
<accession>A0A150WKD1</accession>
<keyword evidence="4" id="KW-1185">Reference proteome</keyword>
<dbReference type="AlphaFoldDB" id="A0A150WKD1"/>
<sequence>MGFFLVLYEAQARTAVANSVYPAKIELVTWTIPLMVESKDKGLFVELVREIGKRNKKDIGVSVQSAGQALMSFSSSKVHGYFPAHIMSLSKNMIATTPFYTKNDYVFFRKDKRLTSIKDLEGKKVGLTFRYFYDPEILNNKKIRVEYADDDFINMKKLGDGLIDAFVVEERSGIKALQESGFTNIEFDKASKLSSKSIHFAFENSAQGAALRDLFDKTLNEMKKDGSLDRLFATKN</sequence>
<evidence type="ECO:0000256" key="1">
    <source>
        <dbReference type="ARBA" id="ARBA00022729"/>
    </source>
</evidence>